<gene>
    <name evidence="1" type="ORF">HPHI1048_LOCUS9664</name>
</gene>
<name>A0A7S0EEC7_9CRYP</name>
<sequence>MESLMRGCKYQSHSESWEYMNQRINASSLGFKLLAKLLKLKGEAGNGSKITVLFLVCSTNQKHVYESYLHEMQQALMGRLRNARRTGVERCSQGSEVQV</sequence>
<evidence type="ECO:0000313" key="1">
    <source>
        <dbReference type="EMBL" id="CAD8482660.1"/>
    </source>
</evidence>
<proteinExistence type="predicted"/>
<dbReference type="EMBL" id="HBEO01014174">
    <property type="protein sequence ID" value="CAD8482660.1"/>
    <property type="molecule type" value="Transcribed_RNA"/>
</dbReference>
<organism evidence="1">
    <name type="scientific">Hanusia phi</name>
    <dbReference type="NCBI Taxonomy" id="3032"/>
    <lineage>
        <taxon>Eukaryota</taxon>
        <taxon>Cryptophyceae</taxon>
        <taxon>Pyrenomonadales</taxon>
        <taxon>Geminigeraceae</taxon>
        <taxon>Hanusia</taxon>
    </lineage>
</organism>
<dbReference type="AlphaFoldDB" id="A0A7S0EEC7"/>
<accession>A0A7S0EEC7</accession>
<protein>
    <submittedName>
        <fullName evidence="1">Uncharacterized protein</fullName>
    </submittedName>
</protein>
<reference evidence="1" key="1">
    <citation type="submission" date="2021-01" db="EMBL/GenBank/DDBJ databases">
        <authorList>
            <person name="Corre E."/>
            <person name="Pelletier E."/>
            <person name="Niang G."/>
            <person name="Scheremetjew M."/>
            <person name="Finn R."/>
            <person name="Kale V."/>
            <person name="Holt S."/>
            <person name="Cochrane G."/>
            <person name="Meng A."/>
            <person name="Brown T."/>
            <person name="Cohen L."/>
        </authorList>
    </citation>
    <scope>NUCLEOTIDE SEQUENCE</scope>
    <source>
        <strain evidence="1">CCMP325</strain>
    </source>
</reference>